<dbReference type="HOGENOM" id="CLU_144678_0_0_9"/>
<feature type="compositionally biased region" description="Acidic residues" evidence="7">
    <location>
        <begin position="95"/>
        <end position="122"/>
    </location>
</feature>
<dbReference type="AlphaFoldDB" id="W0EFL8"/>
<dbReference type="GO" id="GO:0000428">
    <property type="term" value="C:DNA-directed RNA polymerase complex"/>
    <property type="evidence" value="ECO:0007669"/>
    <property type="project" value="UniProtKB-KW"/>
</dbReference>
<evidence type="ECO:0000256" key="6">
    <source>
        <dbReference type="ARBA" id="ARBA00031937"/>
    </source>
</evidence>
<dbReference type="InterPro" id="IPR038087">
    <property type="entry name" value="RNAP_delta_N_dom_sf"/>
</dbReference>
<dbReference type="Gene3D" id="1.10.10.1250">
    <property type="entry name" value="RNA polymerase, subunit delta, N-terminal domain"/>
    <property type="match status" value="1"/>
</dbReference>
<gene>
    <name evidence="9" type="ORF">DESME_15605</name>
</gene>
<protein>
    <recommendedName>
        <fullName evidence="6">RNAP delta factor</fullName>
    </recommendedName>
</protein>
<evidence type="ECO:0000313" key="9">
    <source>
        <dbReference type="EMBL" id="AHF08298.1"/>
    </source>
</evidence>
<dbReference type="GO" id="GO:0006355">
    <property type="term" value="P:regulation of DNA-templated transcription"/>
    <property type="evidence" value="ECO:0007669"/>
    <property type="project" value="InterPro"/>
</dbReference>
<keyword evidence="4" id="KW-0548">Nucleotidyltransferase</keyword>
<name>W0EFL8_9FIRM</name>
<reference evidence="9 10" key="1">
    <citation type="submission" date="2013-12" db="EMBL/GenBank/DDBJ databases">
        <authorList>
            <consortium name="DOE Joint Genome Institute"/>
            <person name="Smidt H."/>
            <person name="Huntemann M."/>
            <person name="Han J."/>
            <person name="Chen A."/>
            <person name="Kyrpides N."/>
            <person name="Mavromatis K."/>
            <person name="Markowitz V."/>
            <person name="Palaniappan K."/>
            <person name="Ivanova N."/>
            <person name="Schaumberg A."/>
            <person name="Pati A."/>
            <person name="Liolios K."/>
            <person name="Nordberg H.P."/>
            <person name="Cantor M.N."/>
            <person name="Hua S.X."/>
            <person name="Woyke T."/>
        </authorList>
    </citation>
    <scope>NUCLEOTIDE SEQUENCE [LARGE SCALE GENOMIC DNA]</scope>
    <source>
        <strain evidence="10">DSM 15288</strain>
    </source>
</reference>
<dbReference type="GO" id="GO:0016779">
    <property type="term" value="F:nucleotidyltransferase activity"/>
    <property type="evidence" value="ECO:0007669"/>
    <property type="project" value="UniProtKB-KW"/>
</dbReference>
<keyword evidence="2 9" id="KW-0240">DNA-directed RNA polymerase</keyword>
<evidence type="ECO:0000256" key="3">
    <source>
        <dbReference type="ARBA" id="ARBA00022679"/>
    </source>
</evidence>
<dbReference type="OrthoDB" id="401223at2"/>
<dbReference type="NCBIfam" id="TIGR04567">
    <property type="entry name" value="RNAP_delt_lowGC"/>
    <property type="match status" value="1"/>
</dbReference>
<sequence>MTHPFIPKSQSSNSDIAYHLLLVQGHSMNYQDLIQGVLKARNLPFEPGKVSEVLTEINLDTRFTYLGKGEWGLRAWVTSKGSRKSVGSLSKNAVEDDDEADEEKDLLLEEDFEGEPDEEEGDAHELPEVSYKNKRASKRSKEDSWN</sequence>
<dbReference type="PROSITE" id="PS51913">
    <property type="entry name" value="HTH_HARE"/>
    <property type="match status" value="1"/>
</dbReference>
<evidence type="ECO:0000256" key="1">
    <source>
        <dbReference type="ARBA" id="ARBA00009828"/>
    </source>
</evidence>
<proteinExistence type="inferred from homology"/>
<dbReference type="KEGG" id="dmt:DESME_15605"/>
<dbReference type="EMBL" id="CP007032">
    <property type="protein sequence ID" value="AHF08298.1"/>
    <property type="molecule type" value="Genomic_DNA"/>
</dbReference>
<feature type="domain" description="HTH HARE-type" evidence="8">
    <location>
        <begin position="11"/>
        <end position="76"/>
    </location>
</feature>
<dbReference type="RefSeq" id="WP_006716771.1">
    <property type="nucleotide sequence ID" value="NZ_CP007032.1"/>
</dbReference>
<feature type="region of interest" description="Disordered" evidence="7">
    <location>
        <begin position="80"/>
        <end position="146"/>
    </location>
</feature>
<accession>W0EFL8</accession>
<dbReference type="eggNOG" id="COG3343">
    <property type="taxonomic scope" value="Bacteria"/>
</dbReference>
<evidence type="ECO:0000313" key="10">
    <source>
        <dbReference type="Proteomes" id="UP000010847"/>
    </source>
</evidence>
<evidence type="ECO:0000256" key="2">
    <source>
        <dbReference type="ARBA" id="ARBA00022478"/>
    </source>
</evidence>
<dbReference type="GO" id="GO:0006351">
    <property type="term" value="P:DNA-templated transcription"/>
    <property type="evidence" value="ECO:0007669"/>
    <property type="project" value="InterPro"/>
</dbReference>
<keyword evidence="5" id="KW-0804">Transcription</keyword>
<keyword evidence="10" id="KW-1185">Reference proteome</keyword>
<dbReference type="Proteomes" id="UP000010847">
    <property type="component" value="Chromosome"/>
</dbReference>
<evidence type="ECO:0000256" key="5">
    <source>
        <dbReference type="ARBA" id="ARBA00023163"/>
    </source>
</evidence>
<keyword evidence="3" id="KW-0808">Transferase</keyword>
<dbReference type="InterPro" id="IPR007759">
    <property type="entry name" value="Asxl_HARE-HTH"/>
</dbReference>
<dbReference type="InterPro" id="IPR029757">
    <property type="entry name" value="RpoE"/>
</dbReference>
<dbReference type="STRING" id="871968.DESME_15605"/>
<comment type="similarity">
    <text evidence="1">Belongs to the RpoE family.</text>
</comment>
<evidence type="ECO:0000256" key="4">
    <source>
        <dbReference type="ARBA" id="ARBA00022695"/>
    </source>
</evidence>
<evidence type="ECO:0000259" key="8">
    <source>
        <dbReference type="PROSITE" id="PS51913"/>
    </source>
</evidence>
<evidence type="ECO:0000256" key="7">
    <source>
        <dbReference type="SAM" id="MobiDB-lite"/>
    </source>
</evidence>
<organism evidence="9 10">
    <name type="scientific">Desulfitobacterium metallireducens DSM 15288</name>
    <dbReference type="NCBI Taxonomy" id="871968"/>
    <lineage>
        <taxon>Bacteria</taxon>
        <taxon>Bacillati</taxon>
        <taxon>Bacillota</taxon>
        <taxon>Clostridia</taxon>
        <taxon>Eubacteriales</taxon>
        <taxon>Desulfitobacteriaceae</taxon>
        <taxon>Desulfitobacterium</taxon>
    </lineage>
</organism>